<dbReference type="InterPro" id="IPR019587">
    <property type="entry name" value="Polyketide_cyclase/dehydratase"/>
</dbReference>
<organism evidence="1 2">
    <name type="scientific">Cellulomonas fulva</name>
    <dbReference type="NCBI Taxonomy" id="2835530"/>
    <lineage>
        <taxon>Bacteria</taxon>
        <taxon>Bacillati</taxon>
        <taxon>Actinomycetota</taxon>
        <taxon>Actinomycetes</taxon>
        <taxon>Micrococcales</taxon>
        <taxon>Cellulomonadaceae</taxon>
        <taxon>Cellulomonas</taxon>
    </lineage>
</organism>
<comment type="caution">
    <text evidence="1">The sequence shown here is derived from an EMBL/GenBank/DDBJ whole genome shotgun (WGS) entry which is preliminary data.</text>
</comment>
<dbReference type="Proteomes" id="UP000722125">
    <property type="component" value="Unassembled WGS sequence"/>
</dbReference>
<proteinExistence type="predicted"/>
<reference evidence="1 2" key="1">
    <citation type="submission" date="2021-05" db="EMBL/GenBank/DDBJ databases">
        <title>Description of Cellulomonas sp. DKR-3 sp. nov.</title>
        <authorList>
            <person name="Dahal R.H."/>
            <person name="Chaudhary D.K."/>
        </authorList>
    </citation>
    <scope>NUCLEOTIDE SEQUENCE [LARGE SCALE GENOMIC DNA]</scope>
    <source>
        <strain evidence="1 2">DKR-3</strain>
    </source>
</reference>
<dbReference type="EMBL" id="JAHBOH010000001">
    <property type="protein sequence ID" value="MBT0993981.1"/>
    <property type="molecule type" value="Genomic_DNA"/>
</dbReference>
<dbReference type="InterPro" id="IPR023393">
    <property type="entry name" value="START-like_dom_sf"/>
</dbReference>
<dbReference type="Gene3D" id="3.30.530.20">
    <property type="match status" value="1"/>
</dbReference>
<dbReference type="SUPFAM" id="SSF55961">
    <property type="entry name" value="Bet v1-like"/>
    <property type="match status" value="1"/>
</dbReference>
<dbReference type="RefSeq" id="WP_214348409.1">
    <property type="nucleotide sequence ID" value="NZ_JAHBOH010000001.1"/>
</dbReference>
<keyword evidence="2" id="KW-1185">Reference proteome</keyword>
<gene>
    <name evidence="1" type="ORF">KIN34_06740</name>
</gene>
<sequence>MRSVHLSTVIHRSAAEVYAYAADLDNLPRWAGGLTESAVVRDGDDLVTESPMGRIRLSFAPPNDLGVLDHDVTLPSGETTHNPVRVLQHPEGAEIVFTLRQLGMTDDELARDAALVQADLDRLKELVEATAR</sequence>
<dbReference type="Pfam" id="PF10604">
    <property type="entry name" value="Polyketide_cyc2"/>
    <property type="match status" value="1"/>
</dbReference>
<evidence type="ECO:0000313" key="1">
    <source>
        <dbReference type="EMBL" id="MBT0993981.1"/>
    </source>
</evidence>
<name>A0ABS5TY02_9CELL</name>
<protein>
    <submittedName>
        <fullName evidence="1">SRPBCC family protein</fullName>
    </submittedName>
</protein>
<evidence type="ECO:0000313" key="2">
    <source>
        <dbReference type="Proteomes" id="UP000722125"/>
    </source>
</evidence>
<accession>A0ABS5TY02</accession>